<protein>
    <recommendedName>
        <fullName evidence="5 6">Large ribosomal subunit protein uL10</fullName>
    </recommendedName>
</protein>
<evidence type="ECO:0000313" key="8">
    <source>
        <dbReference type="Proteomes" id="UP000016587"/>
    </source>
</evidence>
<comment type="subunit">
    <text evidence="6">Part of the ribosomal stalk of the 50S ribosomal subunit. The N-terminus interacts with L11 and the large rRNA to form the base of the stalk. The C-terminus forms an elongated spine to which L12 dimers bind in a sequential fashion forming a multimeric L10(L12)X complex.</text>
</comment>
<comment type="function">
    <text evidence="1 6">Forms part of the ribosomal stalk, playing a central role in the interaction of the ribosome with GTP-bound translation factors.</text>
</comment>
<reference evidence="7 8" key="1">
    <citation type="journal article" date="2013" name="J. Bacteriol.">
        <title>Roles of HynAB and Ech, the only two hydrogenases found in the model sulfate reducer Desulfovibrio gigas.</title>
        <authorList>
            <person name="Morais-Silva F.O."/>
            <person name="Santos C.I."/>
            <person name="Rodrigues R."/>
            <person name="Pereira I.A."/>
            <person name="Rodrigues-Pousada C."/>
        </authorList>
    </citation>
    <scope>NUCLEOTIDE SEQUENCE [LARGE SCALE GENOMIC DNA]</scope>
    <source>
        <strain evidence="8">ATCC 19364 / DSM 1382 / NCIMB 9332 / VKM B-1759</strain>
    </source>
</reference>
<dbReference type="InterPro" id="IPR043141">
    <property type="entry name" value="Ribosomal_uL10-like_sf"/>
</dbReference>
<dbReference type="Proteomes" id="UP000016587">
    <property type="component" value="Chromosome"/>
</dbReference>
<dbReference type="PANTHER" id="PTHR11560">
    <property type="entry name" value="39S RIBOSOMAL PROTEIN L10, MITOCHONDRIAL"/>
    <property type="match status" value="1"/>
</dbReference>
<evidence type="ECO:0000256" key="5">
    <source>
        <dbReference type="ARBA" id="ARBA00035202"/>
    </source>
</evidence>
<dbReference type="KEGG" id="dgg:DGI_1773"/>
<dbReference type="eggNOG" id="COG0244">
    <property type="taxonomic scope" value="Bacteria"/>
</dbReference>
<dbReference type="GO" id="GO:1990904">
    <property type="term" value="C:ribonucleoprotein complex"/>
    <property type="evidence" value="ECO:0007669"/>
    <property type="project" value="UniProtKB-KW"/>
</dbReference>
<dbReference type="AlphaFoldDB" id="T2GBU2"/>
<keyword evidence="4 6" id="KW-0687">Ribonucleoprotein</keyword>
<keyword evidence="3 6" id="KW-0689">Ribosomal protein</keyword>
<organism evidence="7 8">
    <name type="scientific">Megalodesulfovibrio gigas (strain ATCC 19364 / DSM 1382 / NCIMB 9332 / VKM B-1759)</name>
    <name type="common">Desulfovibrio gigas</name>
    <dbReference type="NCBI Taxonomy" id="1121448"/>
    <lineage>
        <taxon>Bacteria</taxon>
        <taxon>Pseudomonadati</taxon>
        <taxon>Thermodesulfobacteriota</taxon>
        <taxon>Desulfovibrionia</taxon>
        <taxon>Desulfovibrionales</taxon>
        <taxon>Desulfovibrionaceae</taxon>
        <taxon>Megalodesulfovibrio</taxon>
    </lineage>
</organism>
<evidence type="ECO:0000313" key="7">
    <source>
        <dbReference type="EMBL" id="AGW13576.1"/>
    </source>
</evidence>
<evidence type="ECO:0000256" key="6">
    <source>
        <dbReference type="HAMAP-Rule" id="MF_00362"/>
    </source>
</evidence>
<keyword evidence="6" id="KW-0694">RNA-binding</keyword>
<dbReference type="NCBIfam" id="NF000955">
    <property type="entry name" value="PRK00099.1-1"/>
    <property type="match status" value="1"/>
</dbReference>
<comment type="similarity">
    <text evidence="2 6">Belongs to the universal ribosomal protein uL10 family.</text>
</comment>
<dbReference type="CDD" id="cd05797">
    <property type="entry name" value="Ribosomal_L10"/>
    <property type="match status" value="1"/>
</dbReference>
<dbReference type="Gene3D" id="3.30.70.1730">
    <property type="match status" value="1"/>
</dbReference>
<evidence type="ECO:0000256" key="2">
    <source>
        <dbReference type="ARBA" id="ARBA00008889"/>
    </source>
</evidence>
<reference evidence="8" key="2">
    <citation type="submission" date="2013-07" db="EMBL/GenBank/DDBJ databases">
        <authorList>
            <person name="Morais-Silva F.O."/>
            <person name="Rezende A.M."/>
            <person name="Pimentel C."/>
            <person name="Resende D.M."/>
            <person name="Santos C.I."/>
            <person name="Clemente C."/>
            <person name="de Oliveira L.M."/>
            <person name="da Silva S.M."/>
            <person name="Costa D.A."/>
            <person name="Varela-Raposo A."/>
            <person name="Horacio E.C.A."/>
            <person name="Matos M."/>
            <person name="Flores O."/>
            <person name="Ruiz J.C."/>
            <person name="Rodrigues-Pousada C."/>
        </authorList>
    </citation>
    <scope>NUCLEOTIDE SEQUENCE [LARGE SCALE GENOMIC DNA]</scope>
    <source>
        <strain evidence="8">ATCC 19364 / DSM 1382 / NCIMB 9332 / VKM B-1759</strain>
    </source>
</reference>
<dbReference type="GO" id="GO:0070180">
    <property type="term" value="F:large ribosomal subunit rRNA binding"/>
    <property type="evidence" value="ECO:0007669"/>
    <property type="project" value="UniProtKB-UniRule"/>
</dbReference>
<keyword evidence="6" id="KW-0699">rRNA-binding</keyword>
<sequence length="175" mass="19258">MDRNAKAAIIDALRVKAGKAQIMVVTDFKGLKVEEMTDLRVKLRAQQIDLQVVKNTLARIAFTESAFKPLGDVLKENCAVVIGYDDPVLTAKVITDYAKSNKKFTIRYANLQGKQISDEGLKDLSKLPSRPELLAQALGTMRAVPQNFVSLLANVPRSFLNVLTAIKDEKEKAAA</sequence>
<dbReference type="HAMAP" id="MF_00362">
    <property type="entry name" value="Ribosomal_uL10"/>
    <property type="match status" value="1"/>
</dbReference>
<dbReference type="STRING" id="1121448.DGI_1773"/>
<evidence type="ECO:0000256" key="1">
    <source>
        <dbReference type="ARBA" id="ARBA00002633"/>
    </source>
</evidence>
<accession>T2GBU2</accession>
<dbReference type="InterPro" id="IPR001790">
    <property type="entry name" value="Ribosomal_uL10"/>
</dbReference>
<evidence type="ECO:0000256" key="4">
    <source>
        <dbReference type="ARBA" id="ARBA00023274"/>
    </source>
</evidence>
<keyword evidence="8" id="KW-1185">Reference proteome</keyword>
<evidence type="ECO:0000256" key="3">
    <source>
        <dbReference type="ARBA" id="ARBA00022980"/>
    </source>
</evidence>
<proteinExistence type="inferred from homology"/>
<dbReference type="EMBL" id="CP006585">
    <property type="protein sequence ID" value="AGW13576.1"/>
    <property type="molecule type" value="Genomic_DNA"/>
</dbReference>
<dbReference type="HOGENOM" id="CLU_092227_0_0_7"/>
<dbReference type="OrthoDB" id="3186107at2"/>
<gene>
    <name evidence="6" type="primary">rplJ</name>
    <name evidence="7" type="ORF">DGI_1773</name>
</gene>
<dbReference type="RefSeq" id="WP_021760450.1">
    <property type="nucleotide sequence ID" value="NC_022444.1"/>
</dbReference>
<name>T2GBU2_MEGG1</name>
<dbReference type="GO" id="GO:0006412">
    <property type="term" value="P:translation"/>
    <property type="evidence" value="ECO:0007669"/>
    <property type="project" value="UniProtKB-UniRule"/>
</dbReference>
<dbReference type="SUPFAM" id="SSF160369">
    <property type="entry name" value="Ribosomal protein L10-like"/>
    <property type="match status" value="1"/>
</dbReference>
<dbReference type="InterPro" id="IPR047865">
    <property type="entry name" value="Ribosomal_uL10_bac_type"/>
</dbReference>
<dbReference type="Gene3D" id="6.10.250.290">
    <property type="match status" value="1"/>
</dbReference>
<dbReference type="PATRIC" id="fig|1121448.10.peg.1748"/>
<dbReference type="GO" id="GO:0005840">
    <property type="term" value="C:ribosome"/>
    <property type="evidence" value="ECO:0007669"/>
    <property type="project" value="UniProtKB-KW"/>
</dbReference>
<dbReference type="Pfam" id="PF00466">
    <property type="entry name" value="Ribosomal_L10"/>
    <property type="match status" value="1"/>
</dbReference>
<dbReference type="InterPro" id="IPR022973">
    <property type="entry name" value="Ribosomal_uL10_bac"/>
</dbReference>